<organism evidence="1 2">
    <name type="scientific">Cellvibrio japonicus (strain Ueda107)</name>
    <name type="common">Pseudomonas fluorescens subsp. cellulosa</name>
    <dbReference type="NCBI Taxonomy" id="498211"/>
    <lineage>
        <taxon>Bacteria</taxon>
        <taxon>Pseudomonadati</taxon>
        <taxon>Pseudomonadota</taxon>
        <taxon>Gammaproteobacteria</taxon>
        <taxon>Cellvibrionales</taxon>
        <taxon>Cellvibrionaceae</taxon>
        <taxon>Cellvibrio</taxon>
    </lineage>
</organism>
<sequence>MHVIPTQMSGVNTSLFQIGDGNFQQSLRFLMTRLIHLCPAG</sequence>
<evidence type="ECO:0000313" key="2">
    <source>
        <dbReference type="Proteomes" id="UP000001036"/>
    </source>
</evidence>
<dbReference type="AlphaFoldDB" id="B3PG58"/>
<evidence type="ECO:0000313" key="1">
    <source>
        <dbReference type="EMBL" id="ACE85563.1"/>
    </source>
</evidence>
<dbReference type="EMBL" id="CP000934">
    <property type="protein sequence ID" value="ACE85563.1"/>
    <property type="molecule type" value="Genomic_DNA"/>
</dbReference>
<gene>
    <name evidence="1" type="ordered locus">CJA_3512</name>
</gene>
<dbReference type="HOGENOM" id="CLU_3267550_0_0_6"/>
<proteinExistence type="predicted"/>
<name>B3PG58_CELJU</name>
<dbReference type="STRING" id="498211.CJA_3512"/>
<dbReference type="KEGG" id="cja:CJA_3512"/>
<accession>B3PG58</accession>
<keyword evidence="2" id="KW-1185">Reference proteome</keyword>
<dbReference type="Proteomes" id="UP000001036">
    <property type="component" value="Chromosome"/>
</dbReference>
<protein>
    <submittedName>
        <fullName evidence="1">Uncharacterized protein</fullName>
    </submittedName>
</protein>
<reference evidence="1 2" key="1">
    <citation type="journal article" date="2008" name="J. Bacteriol.">
        <title>Insights into plant cell wall degradation from the genome sequence of the soil bacterium Cellvibrio japonicus.</title>
        <authorList>
            <person name="Deboy R.T."/>
            <person name="Mongodin E.F."/>
            <person name="Fouts D.E."/>
            <person name="Tailford L.E."/>
            <person name="Khouri H."/>
            <person name="Emerson J.B."/>
            <person name="Mohamoud Y."/>
            <person name="Watkins K."/>
            <person name="Henrissat B."/>
            <person name="Gilbert H.J."/>
            <person name="Nelson K.E."/>
        </authorList>
    </citation>
    <scope>NUCLEOTIDE SEQUENCE [LARGE SCALE GENOMIC DNA]</scope>
    <source>
        <strain evidence="1 2">Ueda107</strain>
    </source>
</reference>